<dbReference type="Gene3D" id="2.40.50.580">
    <property type="match status" value="1"/>
</dbReference>
<keyword evidence="5" id="KW-1185">Reference proteome</keyword>
<dbReference type="RefSeq" id="WP_092560237.1">
    <property type="nucleotide sequence ID" value="NZ_FOYZ01000005.1"/>
</dbReference>
<feature type="domain" description="SfsA N-terminal OB" evidence="3">
    <location>
        <begin position="12"/>
        <end position="73"/>
    </location>
</feature>
<comment type="similarity">
    <text evidence="1">Belongs to the SfsA family.</text>
</comment>
<name>A0A1I6JHG7_9FIRM</name>
<evidence type="ECO:0000259" key="3">
    <source>
        <dbReference type="Pfam" id="PF17746"/>
    </source>
</evidence>
<gene>
    <name evidence="1" type="primary">sfsA</name>
    <name evidence="4" type="ORF">SAMN05661086_01684</name>
</gene>
<evidence type="ECO:0000313" key="5">
    <source>
        <dbReference type="Proteomes" id="UP000199659"/>
    </source>
</evidence>
<reference evidence="4 5" key="1">
    <citation type="submission" date="2016-10" db="EMBL/GenBank/DDBJ databases">
        <authorList>
            <person name="de Groot N.N."/>
        </authorList>
    </citation>
    <scope>NUCLEOTIDE SEQUENCE [LARGE SCALE GENOMIC DNA]</scope>
    <source>
        <strain evidence="4 5">743A</strain>
    </source>
</reference>
<dbReference type="AlphaFoldDB" id="A0A1I6JHG7"/>
<evidence type="ECO:0000313" key="4">
    <source>
        <dbReference type="EMBL" id="SFR78309.1"/>
    </source>
</evidence>
<dbReference type="Pfam" id="PF03749">
    <property type="entry name" value="SfsA"/>
    <property type="match status" value="1"/>
</dbReference>
<dbReference type="HAMAP" id="MF_00095">
    <property type="entry name" value="SfsA"/>
    <property type="match status" value="1"/>
</dbReference>
<dbReference type="NCBIfam" id="TIGR00230">
    <property type="entry name" value="sfsA"/>
    <property type="match status" value="1"/>
</dbReference>
<dbReference type="Pfam" id="PF17746">
    <property type="entry name" value="SfsA_N"/>
    <property type="match status" value="1"/>
</dbReference>
<protein>
    <recommendedName>
        <fullName evidence="1">Sugar fermentation stimulation protein homolog</fullName>
    </recommendedName>
</protein>
<dbReference type="InterPro" id="IPR005224">
    <property type="entry name" value="SfsA"/>
</dbReference>
<dbReference type="EMBL" id="FOYZ01000005">
    <property type="protein sequence ID" value="SFR78309.1"/>
    <property type="molecule type" value="Genomic_DNA"/>
</dbReference>
<evidence type="ECO:0000259" key="2">
    <source>
        <dbReference type="Pfam" id="PF03749"/>
    </source>
</evidence>
<dbReference type="Proteomes" id="UP000199659">
    <property type="component" value="Unassembled WGS sequence"/>
</dbReference>
<dbReference type="PANTHER" id="PTHR30545:SF2">
    <property type="entry name" value="SUGAR FERMENTATION STIMULATION PROTEIN A"/>
    <property type="match status" value="1"/>
</dbReference>
<dbReference type="Gene3D" id="3.40.1350.60">
    <property type="match status" value="1"/>
</dbReference>
<evidence type="ECO:0000256" key="1">
    <source>
        <dbReference type="HAMAP-Rule" id="MF_00095"/>
    </source>
</evidence>
<dbReference type="CDD" id="cd22359">
    <property type="entry name" value="SfsA-like_bacterial"/>
    <property type="match status" value="1"/>
</dbReference>
<dbReference type="GO" id="GO:0003677">
    <property type="term" value="F:DNA binding"/>
    <property type="evidence" value="ECO:0007669"/>
    <property type="project" value="InterPro"/>
</dbReference>
<dbReference type="STRING" id="37658.SAMN05661086_01684"/>
<sequence>MRYENIITGIFIDRPNRFIAYVKIGDEVCQCHVKNTGRCKELLIPGKSKVYLEDHGANAKRKTRYSLVAVIKETEKENILINMDSQAPNKVAREWLESGGLEGNITYIKAEKTFEDSRFDLYFEYDDEKNQLCKAFMEVKGVTLEENGVVRFPDAPTQRGVKHLEGLMKAKKAGYVTYLLFVVQMGKFERFEPNGSTDPVFANTLRKAEEEGVIVIVKGCRITPDSLQIL</sequence>
<organism evidence="4 5">
    <name type="scientific">Anaeromicropila populeti</name>
    <dbReference type="NCBI Taxonomy" id="37658"/>
    <lineage>
        <taxon>Bacteria</taxon>
        <taxon>Bacillati</taxon>
        <taxon>Bacillota</taxon>
        <taxon>Clostridia</taxon>
        <taxon>Lachnospirales</taxon>
        <taxon>Lachnospiraceae</taxon>
        <taxon>Anaeromicropila</taxon>
    </lineage>
</organism>
<accession>A0A1I6JHG7</accession>
<dbReference type="OrthoDB" id="9802365at2"/>
<proteinExistence type="inferred from homology"/>
<dbReference type="PANTHER" id="PTHR30545">
    <property type="entry name" value="SUGAR FERMENTATION STIMULATION PROTEIN A"/>
    <property type="match status" value="1"/>
</dbReference>
<feature type="domain" description="Sugar fermentation stimulation protein C-terminal" evidence="2">
    <location>
        <begin position="86"/>
        <end position="225"/>
    </location>
</feature>
<dbReference type="InterPro" id="IPR041465">
    <property type="entry name" value="SfsA_N"/>
</dbReference>
<dbReference type="InterPro" id="IPR040452">
    <property type="entry name" value="SfsA_C"/>
</dbReference>